<dbReference type="EMBL" id="CP020370">
    <property type="protein sequence ID" value="AUB80632.1"/>
    <property type="molecule type" value="Genomic_DNA"/>
</dbReference>
<dbReference type="InterPro" id="IPR035919">
    <property type="entry name" value="EAL_sf"/>
</dbReference>
<reference evidence="5 6" key="1">
    <citation type="submission" date="2017-03" db="EMBL/GenBank/DDBJ databases">
        <title>Complete genome sequence of Candidatus 'Thiodictyon syntrophicum' sp. nov. strain Cad16T, a photolithoautotroph purple sulfur bacterium isolated from an alpine meromictic lake.</title>
        <authorList>
            <person name="Luedin S.M."/>
            <person name="Pothier J.F."/>
            <person name="Danza F."/>
            <person name="Storelli N."/>
            <person name="Wittwer M."/>
            <person name="Tonolla M."/>
        </authorList>
    </citation>
    <scope>NUCLEOTIDE SEQUENCE [LARGE SCALE GENOMIC DNA]</scope>
    <source>
        <strain evidence="5 6">Cad16T</strain>
    </source>
</reference>
<dbReference type="AlphaFoldDB" id="A0A2K8U4Y7"/>
<dbReference type="InterPro" id="IPR029787">
    <property type="entry name" value="Nucleotide_cyclase"/>
</dbReference>
<dbReference type="SMART" id="SM00267">
    <property type="entry name" value="GGDEF"/>
    <property type="match status" value="1"/>
</dbReference>
<gene>
    <name evidence="5" type="ORF">THSYN_06475</name>
</gene>
<evidence type="ECO:0000313" key="6">
    <source>
        <dbReference type="Proteomes" id="UP000232638"/>
    </source>
</evidence>
<feature type="domain" description="EAL" evidence="3">
    <location>
        <begin position="447"/>
        <end position="701"/>
    </location>
</feature>
<dbReference type="InterPro" id="IPR000014">
    <property type="entry name" value="PAS"/>
</dbReference>
<dbReference type="Gene3D" id="3.30.70.270">
    <property type="match status" value="1"/>
</dbReference>
<dbReference type="SUPFAM" id="SSF141868">
    <property type="entry name" value="EAL domain-like"/>
    <property type="match status" value="1"/>
</dbReference>
<dbReference type="OrthoDB" id="8553030at2"/>
<name>A0A2K8U4Y7_9GAMM</name>
<dbReference type="InterPro" id="IPR000160">
    <property type="entry name" value="GGDEF_dom"/>
</dbReference>
<evidence type="ECO:0000259" key="3">
    <source>
        <dbReference type="PROSITE" id="PS50883"/>
    </source>
</evidence>
<feature type="domain" description="PAC" evidence="2">
    <location>
        <begin position="216"/>
        <end position="268"/>
    </location>
</feature>
<dbReference type="InterPro" id="IPR000700">
    <property type="entry name" value="PAS-assoc_C"/>
</dbReference>
<dbReference type="PROSITE" id="PS50887">
    <property type="entry name" value="GGDEF"/>
    <property type="match status" value="1"/>
</dbReference>
<evidence type="ECO:0000259" key="2">
    <source>
        <dbReference type="PROSITE" id="PS50113"/>
    </source>
</evidence>
<dbReference type="SMART" id="SM00091">
    <property type="entry name" value="PAS"/>
    <property type="match status" value="2"/>
</dbReference>
<dbReference type="NCBIfam" id="TIGR00229">
    <property type="entry name" value="sensory_box"/>
    <property type="match status" value="2"/>
</dbReference>
<dbReference type="PANTHER" id="PTHR44757">
    <property type="entry name" value="DIGUANYLATE CYCLASE DGCP"/>
    <property type="match status" value="1"/>
</dbReference>
<feature type="domain" description="GGDEF" evidence="4">
    <location>
        <begin position="300"/>
        <end position="438"/>
    </location>
</feature>
<dbReference type="NCBIfam" id="TIGR00254">
    <property type="entry name" value="GGDEF"/>
    <property type="match status" value="1"/>
</dbReference>
<sequence>MADQPAGPANWGGSPSRELNEARFQKLFDEAEAMSIQGYYPDGTVVYWNHASEKVYGYTAQEALGANLLDLIIPPALRRQAEQGMRCMFETGQGVPPGRLTLRHKDGHTVPVYSSHTIVTVPGQVPVLFCMDSDMSELDRAEAELRVAATAFESQQGMIITDAQGVILRVNESFSRATGYAAQECVGQTPRLLRSDRHTPDFYARMWRSLLATGHWQGELWNRRKGGEVYAVWATICAVTDDAGRVTHYVGTQTDMTQRKEAEARILHLAFYDPLTRLPNRRLLLDRLQHAAVASLRNQCVGALLFLDLDHFKTLNDTLGHDLGDLLLQQVAERLTRASGDNATVARLGGDEFVVMLEDLSPTQEDAATQAEALGETLLDSLNQVYRLQGHEYVGSVSIGITLFSSQETSVDALMKQADLAMYDAKAAGRNTLRFFDPEMQEAVTLRAALVNGLREGLRERQFRLFYQPQVDSGGRLVGVEALVRWQCPVRGLVLPAEFIPVAEETGFILPLGQWVLEAACTQLAAWAARPESAHLSLAVNVSVRQFCRADFVASLVATLARTGADPRRLKLELTESLLVEDVSDISAKMSALKELGLGLVLDDFGTGYSSLSYLRRLPLDQLKIDRSFVHDLLFDPNSVAIAQTIIVLGQTMGLAVLAEGVETAGQRDLLAGLGCHLYQGYLFGQPMPLEEFARLVQQTEGHSTGLHPHRAERHQQFGPTQTPMLADQCLGFLEGQ</sequence>
<feature type="domain" description="PAS" evidence="1">
    <location>
        <begin position="20"/>
        <end position="92"/>
    </location>
</feature>
<evidence type="ECO:0000259" key="4">
    <source>
        <dbReference type="PROSITE" id="PS50887"/>
    </source>
</evidence>
<dbReference type="Proteomes" id="UP000232638">
    <property type="component" value="Chromosome"/>
</dbReference>
<dbReference type="InterPro" id="IPR035965">
    <property type="entry name" value="PAS-like_dom_sf"/>
</dbReference>
<proteinExistence type="predicted"/>
<dbReference type="Gene3D" id="3.30.450.20">
    <property type="entry name" value="PAS domain"/>
    <property type="match status" value="2"/>
</dbReference>
<evidence type="ECO:0000259" key="1">
    <source>
        <dbReference type="PROSITE" id="PS50112"/>
    </source>
</evidence>
<dbReference type="KEGG" id="tsy:THSYN_06475"/>
<dbReference type="Pfam" id="PF00990">
    <property type="entry name" value="GGDEF"/>
    <property type="match status" value="1"/>
</dbReference>
<dbReference type="PROSITE" id="PS50113">
    <property type="entry name" value="PAC"/>
    <property type="match status" value="1"/>
</dbReference>
<dbReference type="Pfam" id="PF00563">
    <property type="entry name" value="EAL"/>
    <property type="match status" value="1"/>
</dbReference>
<dbReference type="CDD" id="cd00130">
    <property type="entry name" value="PAS"/>
    <property type="match status" value="2"/>
</dbReference>
<dbReference type="InterPro" id="IPR001633">
    <property type="entry name" value="EAL_dom"/>
</dbReference>
<dbReference type="SMART" id="SM00052">
    <property type="entry name" value="EAL"/>
    <property type="match status" value="1"/>
</dbReference>
<dbReference type="InterPro" id="IPR043128">
    <property type="entry name" value="Rev_trsase/Diguanyl_cyclase"/>
</dbReference>
<dbReference type="Pfam" id="PF13426">
    <property type="entry name" value="PAS_9"/>
    <property type="match status" value="1"/>
</dbReference>
<dbReference type="RefSeq" id="WP_100918424.1">
    <property type="nucleotide sequence ID" value="NZ_CP020370.1"/>
</dbReference>
<dbReference type="SUPFAM" id="SSF55073">
    <property type="entry name" value="Nucleotide cyclase"/>
    <property type="match status" value="1"/>
</dbReference>
<dbReference type="Gene3D" id="3.20.20.450">
    <property type="entry name" value="EAL domain"/>
    <property type="match status" value="1"/>
</dbReference>
<keyword evidence="6" id="KW-1185">Reference proteome</keyword>
<dbReference type="SUPFAM" id="SSF55785">
    <property type="entry name" value="PYP-like sensor domain (PAS domain)"/>
    <property type="match status" value="2"/>
</dbReference>
<dbReference type="CDD" id="cd01949">
    <property type="entry name" value="GGDEF"/>
    <property type="match status" value="1"/>
</dbReference>
<dbReference type="Pfam" id="PF00989">
    <property type="entry name" value="PAS"/>
    <property type="match status" value="1"/>
</dbReference>
<protein>
    <submittedName>
        <fullName evidence="5">Diguanylate cyclase</fullName>
    </submittedName>
</protein>
<dbReference type="SMART" id="SM00086">
    <property type="entry name" value="PAC"/>
    <property type="match status" value="2"/>
</dbReference>
<accession>A0A2K8U4Y7</accession>
<dbReference type="PROSITE" id="PS50112">
    <property type="entry name" value="PAS"/>
    <property type="match status" value="2"/>
</dbReference>
<dbReference type="InterPro" id="IPR052155">
    <property type="entry name" value="Biofilm_reg_signaling"/>
</dbReference>
<organism evidence="5 6">
    <name type="scientific">Candidatus Thiodictyon syntrophicum</name>
    <dbReference type="NCBI Taxonomy" id="1166950"/>
    <lineage>
        <taxon>Bacteria</taxon>
        <taxon>Pseudomonadati</taxon>
        <taxon>Pseudomonadota</taxon>
        <taxon>Gammaproteobacteria</taxon>
        <taxon>Chromatiales</taxon>
        <taxon>Chromatiaceae</taxon>
        <taxon>Thiodictyon</taxon>
    </lineage>
</organism>
<dbReference type="CDD" id="cd01948">
    <property type="entry name" value="EAL"/>
    <property type="match status" value="1"/>
</dbReference>
<feature type="domain" description="PAS" evidence="1">
    <location>
        <begin position="141"/>
        <end position="189"/>
    </location>
</feature>
<dbReference type="InterPro" id="IPR001610">
    <property type="entry name" value="PAC"/>
</dbReference>
<dbReference type="PROSITE" id="PS50883">
    <property type="entry name" value="EAL"/>
    <property type="match status" value="1"/>
</dbReference>
<evidence type="ECO:0000313" key="5">
    <source>
        <dbReference type="EMBL" id="AUB80632.1"/>
    </source>
</evidence>
<dbReference type="InterPro" id="IPR013767">
    <property type="entry name" value="PAS_fold"/>
</dbReference>
<dbReference type="PANTHER" id="PTHR44757:SF2">
    <property type="entry name" value="BIOFILM ARCHITECTURE MAINTENANCE PROTEIN MBAA"/>
    <property type="match status" value="1"/>
</dbReference>